<name>A0ABX4BPU7_FLAFR</name>
<evidence type="ECO:0000259" key="2">
    <source>
        <dbReference type="PROSITE" id="PS01124"/>
    </source>
</evidence>
<reference evidence="3 4" key="1">
    <citation type="submission" date="2016-11" db="EMBL/GenBank/DDBJ databases">
        <title>Whole genomes of Flavobacteriaceae.</title>
        <authorList>
            <person name="Stine C."/>
            <person name="Li C."/>
            <person name="Tadesse D."/>
        </authorList>
    </citation>
    <scope>NUCLEOTIDE SEQUENCE [LARGE SCALE GENOMIC DNA]</scope>
    <source>
        <strain evidence="3 4">DSM 15937</strain>
    </source>
</reference>
<accession>A0ABX4BPU7</accession>
<dbReference type="Pfam" id="PF13181">
    <property type="entry name" value="TPR_8"/>
    <property type="match status" value="1"/>
</dbReference>
<keyword evidence="1" id="KW-0472">Membrane</keyword>
<evidence type="ECO:0000313" key="3">
    <source>
        <dbReference type="EMBL" id="OXA78637.1"/>
    </source>
</evidence>
<comment type="caution">
    <text evidence="3">The sequence shown here is derived from an EMBL/GenBank/DDBJ whole genome shotgun (WGS) entry which is preliminary data.</text>
</comment>
<dbReference type="SMART" id="SM00028">
    <property type="entry name" value="TPR"/>
    <property type="match status" value="3"/>
</dbReference>
<dbReference type="Pfam" id="PF12833">
    <property type="entry name" value="HTH_18"/>
    <property type="match status" value="1"/>
</dbReference>
<dbReference type="InterPro" id="IPR019734">
    <property type="entry name" value="TPR_rpt"/>
</dbReference>
<keyword evidence="1" id="KW-0812">Transmembrane</keyword>
<dbReference type="Gene3D" id="1.25.40.10">
    <property type="entry name" value="Tetratricopeptide repeat domain"/>
    <property type="match status" value="1"/>
</dbReference>
<feature type="transmembrane region" description="Helical" evidence="1">
    <location>
        <begin position="383"/>
        <end position="402"/>
    </location>
</feature>
<sequence>MKRIELLLSLLFISHFVFSQKGNFKIPDSLQTKSYNYLEERIDQFETDSSKAAVYLYSYLHKAQKEQKWNEIVKGYQNLMHASPEKLRTKFADSMVYVAKKSNDNKLIGSAYLTKGIVYYSLKRHNSALDNYLTANNYISRTNDDYLVYKLKYHIALVKYYLGYYDEAISLLKECISYFKKEQPRPYLNSLHSLGLCYNRKGNYGLCTETNSLGLKECKSFGIKEMEVYFIHSEGINDYFKKNYTLSIKNIQSSIDEMKEKKDFGNESVGYFYIGKSYWELRKFELAIPYFKKVDYLFNTKGYLRPDLREMYELLINYYKNNENPKLQLYYIDQLLKADRVLNDTFKYLVGKINKEYQTQELVLEKEKIQIQLQNKSYNYSKLVIFTSLLFLCFLFMTFRYYRNRKLYQKNYDEWMLNSNDEINKPRQKNEKPAILDINPDTVSFILKQLEKFEREKKFIQKDWNLSKLSTAFNSNPRYLSNIIRHYRDKVFTEYINDLRIDYIISLLQSNEKARNFKNKALAEEAGFSSTQLFAQVFKAKTGMPTAFFIKQIRKEKHL</sequence>
<proteinExistence type="predicted"/>
<dbReference type="SMART" id="SM00342">
    <property type="entry name" value="HTH_ARAC"/>
    <property type="match status" value="1"/>
</dbReference>
<gene>
    <name evidence="3" type="ORF">B0A65_12965</name>
</gene>
<dbReference type="SUPFAM" id="SSF48452">
    <property type="entry name" value="TPR-like"/>
    <property type="match status" value="1"/>
</dbReference>
<dbReference type="EMBL" id="MUGV01000020">
    <property type="protein sequence ID" value="OXA78637.1"/>
    <property type="molecule type" value="Genomic_DNA"/>
</dbReference>
<organism evidence="3 4">
    <name type="scientific">Flavobacterium frigidimaris</name>
    <dbReference type="NCBI Taxonomy" id="262320"/>
    <lineage>
        <taxon>Bacteria</taxon>
        <taxon>Pseudomonadati</taxon>
        <taxon>Bacteroidota</taxon>
        <taxon>Flavobacteriia</taxon>
        <taxon>Flavobacteriales</taxon>
        <taxon>Flavobacteriaceae</taxon>
        <taxon>Flavobacterium</taxon>
    </lineage>
</organism>
<keyword evidence="4" id="KW-1185">Reference proteome</keyword>
<dbReference type="RefSeq" id="WP_074662066.1">
    <property type="nucleotide sequence ID" value="NZ_MUGV01000020.1"/>
</dbReference>
<protein>
    <recommendedName>
        <fullName evidence="2">HTH araC/xylS-type domain-containing protein</fullName>
    </recommendedName>
</protein>
<dbReference type="Gene3D" id="1.10.10.60">
    <property type="entry name" value="Homeodomain-like"/>
    <property type="match status" value="2"/>
</dbReference>
<evidence type="ECO:0000256" key="1">
    <source>
        <dbReference type="SAM" id="Phobius"/>
    </source>
</evidence>
<evidence type="ECO:0000313" key="4">
    <source>
        <dbReference type="Proteomes" id="UP000198382"/>
    </source>
</evidence>
<dbReference type="InterPro" id="IPR018060">
    <property type="entry name" value="HTH_AraC"/>
</dbReference>
<keyword evidence="1" id="KW-1133">Transmembrane helix</keyword>
<dbReference type="PROSITE" id="PS01124">
    <property type="entry name" value="HTH_ARAC_FAMILY_2"/>
    <property type="match status" value="1"/>
</dbReference>
<dbReference type="InterPro" id="IPR011990">
    <property type="entry name" value="TPR-like_helical_dom_sf"/>
</dbReference>
<dbReference type="Proteomes" id="UP000198382">
    <property type="component" value="Unassembled WGS sequence"/>
</dbReference>
<feature type="domain" description="HTH araC/xylS-type" evidence="2">
    <location>
        <begin position="440"/>
        <end position="552"/>
    </location>
</feature>